<organism evidence="3">
    <name type="scientific">Eutreptiella gymnastica</name>
    <dbReference type="NCBI Taxonomy" id="73025"/>
    <lineage>
        <taxon>Eukaryota</taxon>
        <taxon>Discoba</taxon>
        <taxon>Euglenozoa</taxon>
        <taxon>Euglenida</taxon>
        <taxon>Spirocuta</taxon>
        <taxon>Euglenophyceae</taxon>
        <taxon>Eutreptiales</taxon>
        <taxon>Eutreptiaceae</taxon>
        <taxon>Eutreptiella</taxon>
    </lineage>
</organism>
<gene>
    <name evidence="3" type="ORF">EGYM00163_LOCUS15749</name>
</gene>
<dbReference type="AlphaFoldDB" id="A0A7S4CRZ8"/>
<proteinExistence type="predicted"/>
<keyword evidence="2" id="KW-0812">Transmembrane</keyword>
<feature type="compositionally biased region" description="Low complexity" evidence="1">
    <location>
        <begin position="365"/>
        <end position="376"/>
    </location>
</feature>
<evidence type="ECO:0000256" key="1">
    <source>
        <dbReference type="SAM" id="MobiDB-lite"/>
    </source>
</evidence>
<keyword evidence="2" id="KW-0472">Membrane</keyword>
<protein>
    <recommendedName>
        <fullName evidence="4">Response regulatory domain-containing protein</fullName>
    </recommendedName>
</protein>
<evidence type="ECO:0000313" key="3">
    <source>
        <dbReference type="EMBL" id="CAE0804625.1"/>
    </source>
</evidence>
<feature type="transmembrane region" description="Helical" evidence="2">
    <location>
        <begin position="138"/>
        <end position="159"/>
    </location>
</feature>
<feature type="transmembrane region" description="Helical" evidence="2">
    <location>
        <begin position="171"/>
        <end position="191"/>
    </location>
</feature>
<dbReference type="EMBL" id="HBJA01045334">
    <property type="protein sequence ID" value="CAE0804625.1"/>
    <property type="molecule type" value="Transcribed_RNA"/>
</dbReference>
<evidence type="ECO:0008006" key="4">
    <source>
        <dbReference type="Google" id="ProtNLM"/>
    </source>
</evidence>
<reference evidence="3" key="1">
    <citation type="submission" date="2021-01" db="EMBL/GenBank/DDBJ databases">
        <authorList>
            <person name="Corre E."/>
            <person name="Pelletier E."/>
            <person name="Niang G."/>
            <person name="Scheremetjew M."/>
            <person name="Finn R."/>
            <person name="Kale V."/>
            <person name="Holt S."/>
            <person name="Cochrane G."/>
            <person name="Meng A."/>
            <person name="Brown T."/>
            <person name="Cohen L."/>
        </authorList>
    </citation>
    <scope>NUCLEOTIDE SEQUENCE</scope>
    <source>
        <strain evidence="3">CCMP1594</strain>
    </source>
</reference>
<keyword evidence="2" id="KW-1133">Transmembrane helix</keyword>
<evidence type="ECO:0000256" key="2">
    <source>
        <dbReference type="SAM" id="Phobius"/>
    </source>
</evidence>
<name>A0A7S4CRZ8_9EUGL</name>
<sequence length="619" mass="65595">MALIEFLYDSIGEGYPSALHVHRLVNYAAIVLLAVLLVALLVSKRVAAHSTLLMTIGSCCMTCYIGYRMECLVAMGAEYLNGLGLPSPTSSQLQLFANKSRSALDLVIDTPGDLLGTCVFLLGIYYNFVQASFTMSVGLLPTSVCALVQLLVCSIGPALSRNRYGSVGFTLSLSVGVAVVMMKHAWIVAFLSHRLHAADQRELGHQKAMQKADSVLNHMLKNNLVDSRSCIWMYLDGIAEADRATLSLAADLMTRSLWWCRLREALIRIVSNRYVKAVQSISLSKFCGDVLTGRQHITLECPPTTVALDPIACSIVLDNAIMNAHRHGCPDGPELRLTVDVADAGPDLEVTFTLRNRANPRRAALAPWSAADAPAARPGPPRTPHDAVSDGLGLQHIALVVASCGMGARLWQEGAFVYFTLSLLAKASAEASAAGAPAALPSSGPGFPESVSIVCLDDSALARKALGAVLPSKIPGANVQVFGANVGEVECFKREAAQGCDIVIVDQNLSFPGTNTLGTDVVAGIIAAGYAGLACIRSANCTDSDRDLYLRSGASCILDKDMLWPEMVRALGQAYAEHLARASSASLAPPGIVEDALTNTTVMSLAPECHALDVVSGAF</sequence>
<feature type="transmembrane region" description="Helical" evidence="2">
    <location>
        <begin position="24"/>
        <end position="42"/>
    </location>
</feature>
<feature type="region of interest" description="Disordered" evidence="1">
    <location>
        <begin position="365"/>
        <end position="388"/>
    </location>
</feature>
<accession>A0A7S4CRZ8</accession>
<feature type="transmembrane region" description="Helical" evidence="2">
    <location>
        <begin position="106"/>
        <end position="126"/>
    </location>
</feature>